<dbReference type="GO" id="GO:0004601">
    <property type="term" value="F:peroxidase activity"/>
    <property type="evidence" value="ECO:0007669"/>
    <property type="project" value="UniProtKB-KW"/>
</dbReference>
<dbReference type="GO" id="GO:0005829">
    <property type="term" value="C:cytosol"/>
    <property type="evidence" value="ECO:0007669"/>
    <property type="project" value="TreeGrafter"/>
</dbReference>
<proteinExistence type="predicted"/>
<dbReference type="InParanoid" id="A0A166MCZ3"/>
<feature type="domain" description="Dyp-type peroxidase C-terminal" evidence="8">
    <location>
        <begin position="21"/>
        <end position="187"/>
    </location>
</feature>
<dbReference type="PANTHER" id="PTHR30521:SF4">
    <property type="entry name" value="DEFERROCHELATASE"/>
    <property type="match status" value="1"/>
</dbReference>
<keyword evidence="6" id="KW-0560">Oxidoreductase</keyword>
<evidence type="ECO:0000256" key="5">
    <source>
        <dbReference type="ARBA" id="ARBA00022729"/>
    </source>
</evidence>
<keyword evidence="10" id="KW-1185">Reference proteome</keyword>
<evidence type="ECO:0000256" key="7">
    <source>
        <dbReference type="ARBA" id="ARBA00023004"/>
    </source>
</evidence>
<accession>A0A166MCZ3</accession>
<keyword evidence="5" id="KW-0732">Signal</keyword>
<keyword evidence="4" id="KW-0479">Metal-binding</keyword>
<organism evidence="9 10">
    <name type="scientific">Exidia glandulosa HHB12029</name>
    <dbReference type="NCBI Taxonomy" id="1314781"/>
    <lineage>
        <taxon>Eukaryota</taxon>
        <taxon>Fungi</taxon>
        <taxon>Dikarya</taxon>
        <taxon>Basidiomycota</taxon>
        <taxon>Agaricomycotina</taxon>
        <taxon>Agaricomycetes</taxon>
        <taxon>Auriculariales</taxon>
        <taxon>Exidiaceae</taxon>
        <taxon>Exidia</taxon>
    </lineage>
</organism>
<keyword evidence="7" id="KW-0408">Iron</keyword>
<sequence>LVVDEGVIIVGGTNDPIARPADGWMTGGSFLAFRQLEQLVPEFNKYLLDNAPAVDGKSLQDRADLLGARMVGRWKSGAPIDLTPLADDPALGADPQRNNNFDFTHANFSITTDQTHCPFSAHIRKTRPRADLVAPANSIIRSGIPYGSEVSAAEAAANATTNERGLAFVSYQSQLNKGFQFLQNTWANNPGFIFGKNVQPGQDPIIGQNSGAIRSVVGLDPANPTGALSMGQFVVSRGGEYFFSPPISALTGKLAA</sequence>
<keyword evidence="2" id="KW-0575">Peroxidase</keyword>
<evidence type="ECO:0000256" key="3">
    <source>
        <dbReference type="ARBA" id="ARBA00022617"/>
    </source>
</evidence>
<dbReference type="Pfam" id="PF20628">
    <property type="entry name" value="Dyp_perox_C"/>
    <property type="match status" value="1"/>
</dbReference>
<dbReference type="PANTHER" id="PTHR30521">
    <property type="entry name" value="DEFERROCHELATASE/PEROXIDASE"/>
    <property type="match status" value="1"/>
</dbReference>
<dbReference type="GO" id="GO:0020037">
    <property type="term" value="F:heme binding"/>
    <property type="evidence" value="ECO:0007669"/>
    <property type="project" value="InterPro"/>
</dbReference>
<dbReference type="AlphaFoldDB" id="A0A166MCZ3"/>
<dbReference type="InterPro" id="IPR011008">
    <property type="entry name" value="Dimeric_a/b-barrel"/>
</dbReference>
<dbReference type="STRING" id="1314781.A0A166MCZ3"/>
<evidence type="ECO:0000256" key="2">
    <source>
        <dbReference type="ARBA" id="ARBA00022559"/>
    </source>
</evidence>
<dbReference type="EMBL" id="KV427402">
    <property type="protein sequence ID" value="KZV77893.1"/>
    <property type="molecule type" value="Genomic_DNA"/>
</dbReference>
<dbReference type="GO" id="GO:0046872">
    <property type="term" value="F:metal ion binding"/>
    <property type="evidence" value="ECO:0007669"/>
    <property type="project" value="UniProtKB-KW"/>
</dbReference>
<protein>
    <recommendedName>
        <fullName evidence="8">Dyp-type peroxidase C-terminal domain-containing protein</fullName>
    </recommendedName>
</protein>
<evidence type="ECO:0000256" key="1">
    <source>
        <dbReference type="ARBA" id="ARBA00001970"/>
    </source>
</evidence>
<dbReference type="Proteomes" id="UP000077266">
    <property type="component" value="Unassembled WGS sequence"/>
</dbReference>
<comment type="cofactor">
    <cofactor evidence="1">
        <name>heme b</name>
        <dbReference type="ChEBI" id="CHEBI:60344"/>
    </cofactor>
</comment>
<dbReference type="InterPro" id="IPR006314">
    <property type="entry name" value="Dyp_peroxidase"/>
</dbReference>
<keyword evidence="3" id="KW-0349">Heme</keyword>
<feature type="non-terminal residue" evidence="9">
    <location>
        <position position="1"/>
    </location>
</feature>
<name>A0A166MCZ3_EXIGL</name>
<evidence type="ECO:0000256" key="6">
    <source>
        <dbReference type="ARBA" id="ARBA00023002"/>
    </source>
</evidence>
<evidence type="ECO:0000313" key="10">
    <source>
        <dbReference type="Proteomes" id="UP000077266"/>
    </source>
</evidence>
<gene>
    <name evidence="9" type="ORF">EXIGLDRAFT_694004</name>
</gene>
<dbReference type="NCBIfam" id="TIGR01413">
    <property type="entry name" value="Dyp_perox_fam"/>
    <property type="match status" value="1"/>
</dbReference>
<reference evidence="9 10" key="1">
    <citation type="journal article" date="2016" name="Mol. Biol. Evol.">
        <title>Comparative Genomics of Early-Diverging Mushroom-Forming Fungi Provides Insights into the Origins of Lignocellulose Decay Capabilities.</title>
        <authorList>
            <person name="Nagy L.G."/>
            <person name="Riley R."/>
            <person name="Tritt A."/>
            <person name="Adam C."/>
            <person name="Daum C."/>
            <person name="Floudas D."/>
            <person name="Sun H."/>
            <person name="Yadav J.S."/>
            <person name="Pangilinan J."/>
            <person name="Larsson K.H."/>
            <person name="Matsuura K."/>
            <person name="Barry K."/>
            <person name="Labutti K."/>
            <person name="Kuo R."/>
            <person name="Ohm R.A."/>
            <person name="Bhattacharya S.S."/>
            <person name="Shirouzu T."/>
            <person name="Yoshinaga Y."/>
            <person name="Martin F.M."/>
            <person name="Grigoriev I.V."/>
            <person name="Hibbett D.S."/>
        </authorList>
    </citation>
    <scope>NUCLEOTIDE SEQUENCE [LARGE SCALE GENOMIC DNA]</scope>
    <source>
        <strain evidence="9 10">HHB12029</strain>
    </source>
</reference>
<evidence type="ECO:0000259" key="8">
    <source>
        <dbReference type="Pfam" id="PF20628"/>
    </source>
</evidence>
<dbReference type="SUPFAM" id="SSF54909">
    <property type="entry name" value="Dimeric alpha+beta barrel"/>
    <property type="match status" value="1"/>
</dbReference>
<evidence type="ECO:0000313" key="9">
    <source>
        <dbReference type="EMBL" id="KZV77893.1"/>
    </source>
</evidence>
<dbReference type="OrthoDB" id="3207336at2759"/>
<dbReference type="InterPro" id="IPR048328">
    <property type="entry name" value="Dyp_perox_C"/>
</dbReference>
<dbReference type="PROSITE" id="PS51404">
    <property type="entry name" value="DYP_PEROXIDASE"/>
    <property type="match status" value="1"/>
</dbReference>
<evidence type="ECO:0000256" key="4">
    <source>
        <dbReference type="ARBA" id="ARBA00022723"/>
    </source>
</evidence>